<evidence type="ECO:0000313" key="3">
    <source>
        <dbReference type="EMBL" id="HJG88368.1"/>
    </source>
</evidence>
<evidence type="ECO:0000313" key="4">
    <source>
        <dbReference type="Proteomes" id="UP000757103"/>
    </source>
</evidence>
<reference evidence="3" key="2">
    <citation type="submission" date="2021-09" db="EMBL/GenBank/DDBJ databases">
        <authorList>
            <person name="Gilroy R."/>
        </authorList>
    </citation>
    <scope>NUCLEOTIDE SEQUENCE</scope>
    <source>
        <strain evidence="3">CHK121-7720</strain>
    </source>
</reference>
<feature type="compositionally biased region" description="Polar residues" evidence="1">
    <location>
        <begin position="132"/>
        <end position="146"/>
    </location>
</feature>
<dbReference type="Proteomes" id="UP000757103">
    <property type="component" value="Unassembled WGS sequence"/>
</dbReference>
<dbReference type="EMBL" id="DYUD01000010">
    <property type="protein sequence ID" value="HJG88368.1"/>
    <property type="molecule type" value="Genomic_DNA"/>
</dbReference>
<dbReference type="AlphaFoldDB" id="A0A921MPE7"/>
<sequence>MEPQKRDKIQAIAATVAVHLVVLLVLWFTLLGPEPMGSGSGVLVQVGLVDEASGMFESNAPQPEEPQAEQPRTNDDELITQTDEESIQIEKKEEENKKKAVQENKQDNRIANQVKNAFGKGVSNDGSRGDSETGSGTQGNPFGNSSTGELTGVGGYGGYNLGGRGLVGSLPYPQYDNSNDAGTIAISITVNPQGQVISAIATVKGSEGTAFSNPKLRASAEAAARRSRFERSNRSSNQTGVIVYIFKQN</sequence>
<comment type="caution">
    <text evidence="3">The sequence shown here is derived from an EMBL/GenBank/DDBJ whole genome shotgun (WGS) entry which is preliminary data.</text>
</comment>
<accession>A0A921MPE7</accession>
<keyword evidence="2" id="KW-0472">Membrane</keyword>
<keyword evidence="2" id="KW-0812">Transmembrane</keyword>
<feature type="region of interest" description="Disordered" evidence="1">
    <location>
        <begin position="89"/>
        <end position="149"/>
    </location>
</feature>
<gene>
    <name evidence="3" type="ORF">K8U91_02675</name>
</gene>
<feature type="region of interest" description="Disordered" evidence="1">
    <location>
        <begin position="56"/>
        <end position="76"/>
    </location>
</feature>
<protein>
    <submittedName>
        <fullName evidence="3">Energy transducer TonB</fullName>
    </submittedName>
</protein>
<dbReference type="RefSeq" id="WP_273305421.1">
    <property type="nucleotide sequence ID" value="NZ_DYUD01000010.1"/>
</dbReference>
<proteinExistence type="predicted"/>
<reference evidence="3" key="1">
    <citation type="journal article" date="2021" name="PeerJ">
        <title>Extensive microbial diversity within the chicken gut microbiome revealed by metagenomics and culture.</title>
        <authorList>
            <person name="Gilroy R."/>
            <person name="Ravi A."/>
            <person name="Getino M."/>
            <person name="Pursley I."/>
            <person name="Horton D.L."/>
            <person name="Alikhan N.F."/>
            <person name="Baker D."/>
            <person name="Gharbi K."/>
            <person name="Hall N."/>
            <person name="Watson M."/>
            <person name="Adriaenssens E.M."/>
            <person name="Foster-Nyarko E."/>
            <person name="Jarju S."/>
            <person name="Secka A."/>
            <person name="Antonio M."/>
            <person name="Oren A."/>
            <person name="Chaudhuri R.R."/>
            <person name="La Ragione R."/>
            <person name="Hildebrand F."/>
            <person name="Pallen M.J."/>
        </authorList>
    </citation>
    <scope>NUCLEOTIDE SEQUENCE</scope>
    <source>
        <strain evidence="3">CHK121-7720</strain>
    </source>
</reference>
<evidence type="ECO:0000256" key="1">
    <source>
        <dbReference type="SAM" id="MobiDB-lite"/>
    </source>
</evidence>
<evidence type="ECO:0000256" key="2">
    <source>
        <dbReference type="SAM" id="Phobius"/>
    </source>
</evidence>
<organism evidence="3 4">
    <name type="scientific">Barnesiella viscericola</name>
    <dbReference type="NCBI Taxonomy" id="397865"/>
    <lineage>
        <taxon>Bacteria</taxon>
        <taxon>Pseudomonadati</taxon>
        <taxon>Bacteroidota</taxon>
        <taxon>Bacteroidia</taxon>
        <taxon>Bacteroidales</taxon>
        <taxon>Barnesiellaceae</taxon>
        <taxon>Barnesiella</taxon>
    </lineage>
</organism>
<name>A0A921MPE7_9BACT</name>
<feature type="transmembrane region" description="Helical" evidence="2">
    <location>
        <begin position="12"/>
        <end position="30"/>
    </location>
</feature>
<keyword evidence="2" id="KW-1133">Transmembrane helix</keyword>
<feature type="compositionally biased region" description="Basic and acidic residues" evidence="1">
    <location>
        <begin position="89"/>
        <end position="108"/>
    </location>
</feature>